<comment type="catalytic activity">
    <reaction evidence="1 4">
        <text>D-cellobiose = beta-D-glucosyl-(1-&gt;4)-D-mannopyranose</text>
        <dbReference type="Rhea" id="RHEA:23384"/>
        <dbReference type="ChEBI" id="CHEBI:17057"/>
        <dbReference type="ChEBI" id="CHEBI:47931"/>
        <dbReference type="EC" id="5.1.3.11"/>
    </reaction>
</comment>
<evidence type="ECO:0000256" key="1">
    <source>
        <dbReference type="ARBA" id="ARBA00001470"/>
    </source>
</evidence>
<evidence type="ECO:0000256" key="3">
    <source>
        <dbReference type="ARBA" id="ARBA00023235"/>
    </source>
</evidence>
<dbReference type="AlphaFoldDB" id="A0A2G3E1G0"/>
<name>A0A2G3E1G0_9FIRM</name>
<dbReference type="SUPFAM" id="SSF48208">
    <property type="entry name" value="Six-hairpin glycosidases"/>
    <property type="match status" value="1"/>
</dbReference>
<dbReference type="InterPro" id="IPR028584">
    <property type="entry name" value="Cellobiose_2_epim"/>
</dbReference>
<dbReference type="EC" id="5.1.3.11" evidence="4"/>
<organism evidence="5 6">
    <name type="scientific">Agathobacter ruminis</name>
    <dbReference type="NCBI Taxonomy" id="1712665"/>
    <lineage>
        <taxon>Bacteria</taxon>
        <taxon>Bacillati</taxon>
        <taxon>Bacillota</taxon>
        <taxon>Clostridia</taxon>
        <taxon>Lachnospirales</taxon>
        <taxon>Lachnospiraceae</taxon>
        <taxon>Agathobacter</taxon>
    </lineage>
</organism>
<dbReference type="InterPro" id="IPR012341">
    <property type="entry name" value="6hp_glycosidase-like_sf"/>
</dbReference>
<dbReference type="EMBL" id="PDYG01000075">
    <property type="protein sequence ID" value="PHU37112.1"/>
    <property type="molecule type" value="Genomic_DNA"/>
</dbReference>
<dbReference type="GO" id="GO:0047736">
    <property type="term" value="F:cellobiose epimerase activity"/>
    <property type="evidence" value="ECO:0007669"/>
    <property type="project" value="UniProtKB-UniRule"/>
</dbReference>
<evidence type="ECO:0000313" key="5">
    <source>
        <dbReference type="EMBL" id="PHU37112.1"/>
    </source>
</evidence>
<dbReference type="Proteomes" id="UP000224563">
    <property type="component" value="Unassembled WGS sequence"/>
</dbReference>
<evidence type="ECO:0000256" key="2">
    <source>
        <dbReference type="ARBA" id="ARBA00008558"/>
    </source>
</evidence>
<proteinExistence type="inferred from homology"/>
<dbReference type="InterPro" id="IPR010819">
    <property type="entry name" value="AGE/CE"/>
</dbReference>
<keyword evidence="6" id="KW-1185">Reference proteome</keyword>
<reference evidence="5 6" key="2">
    <citation type="submission" date="2017-10" db="EMBL/GenBank/DDBJ databases">
        <authorList>
            <person name="Banno H."/>
            <person name="Chua N.-H."/>
        </authorList>
    </citation>
    <scope>NUCLEOTIDE SEQUENCE [LARGE SCALE GENOMIC DNA]</scope>
    <source>
        <strain evidence="5 6">JK623</strain>
    </source>
</reference>
<protein>
    <recommendedName>
        <fullName evidence="4">Cellobiose 2-epimerase</fullName>
        <shortName evidence="4">CE</shortName>
        <ecNumber evidence="4">5.1.3.11</ecNumber>
    </recommendedName>
</protein>
<dbReference type="PANTHER" id="PTHR15108">
    <property type="entry name" value="N-ACYLGLUCOSAMINE-2-EPIMERASE"/>
    <property type="match status" value="1"/>
</dbReference>
<evidence type="ECO:0000313" key="6">
    <source>
        <dbReference type="Proteomes" id="UP000224563"/>
    </source>
</evidence>
<comment type="similarity">
    <text evidence="2">Belongs to the N-acylglucosamine 2-epimerase family.</text>
</comment>
<reference evidence="5 6" key="1">
    <citation type="submission" date="2017-10" db="EMBL/GenBank/DDBJ databases">
        <title>Resolving the taxonomy of Roseburia spp., Eubacterium rectale and Agathobacter spp. through phylogenomic analysis.</title>
        <authorList>
            <person name="Sheridan P.O."/>
            <person name="Walker A.W."/>
            <person name="Duncan S.H."/>
            <person name="Scott K.P."/>
            <person name="Toole P.W.O."/>
            <person name="Luis P."/>
            <person name="Flint H.J."/>
        </authorList>
    </citation>
    <scope>NUCLEOTIDE SEQUENCE [LARGE SCALE GENOMIC DNA]</scope>
    <source>
        <strain evidence="5 6">JK623</strain>
    </source>
</reference>
<dbReference type="InterPro" id="IPR008928">
    <property type="entry name" value="6-hairpin_glycosidase_sf"/>
</dbReference>
<sequence length="395" mass="46203">MLEEIKKELKERIIPFWMGLKDCEYGGYYGWMDYDLTIDPKASKGCILNSRILWFFSRAYLELGDPKLLESAKHAYLFLKDHCVDKVYEGVFWSLSYDGKPLDTTKHTYNQAFAIYALAAYYQASNDASALELAKDLFWVIEKNCRDKNGYLEAFQQDFKPESNEKLSENGVIADRTMNTALHVLEAYTLLYQVTNDELVEQKLIELLLVFNEKIYDAGKKRLEVFFDQNYCSLLDLHSYGHDIEASWLLDLAIETIGENVFAKGIRDELKAMTLTLAQHTFELAFDGDSFANECENGVVKENRIWWVQAEAMVGFVNAYQKTLDEKFIQATEHLWKYIKEYIIDHRNGSEWLWEVYPDGTPVRRAIVEPWKCPYHNGRMCLELMRRMEQLERGK</sequence>
<evidence type="ECO:0000256" key="4">
    <source>
        <dbReference type="HAMAP-Rule" id="MF_00929"/>
    </source>
</evidence>
<comment type="caution">
    <text evidence="5">The sequence shown here is derived from an EMBL/GenBank/DDBJ whole genome shotgun (WGS) entry which is preliminary data.</text>
</comment>
<dbReference type="Pfam" id="PF07221">
    <property type="entry name" value="GlcNAc_2-epim"/>
    <property type="match status" value="1"/>
</dbReference>
<comment type="function">
    <text evidence="4">Catalyzes the reversible epimerization of cellobiose to 4-O-beta-D-glucopyranosyl-D-mannose (Glc-Man).</text>
</comment>
<dbReference type="HAMAP" id="MF_00929">
    <property type="entry name" value="Cellobiose_2_epim"/>
    <property type="match status" value="1"/>
</dbReference>
<dbReference type="GO" id="GO:0005975">
    <property type="term" value="P:carbohydrate metabolic process"/>
    <property type="evidence" value="ECO:0007669"/>
    <property type="project" value="InterPro"/>
</dbReference>
<comment type="similarity">
    <text evidence="4">Belongs to the cellobiose 2-epimerase family.</text>
</comment>
<keyword evidence="3 4" id="KW-0413">Isomerase</keyword>
<accession>A0A2G3E1G0</accession>
<gene>
    <name evidence="5" type="ORF">CSX02_09690</name>
</gene>
<dbReference type="RefSeq" id="WP_099386548.1">
    <property type="nucleotide sequence ID" value="NZ_JANSWH010000024.1"/>
</dbReference>
<dbReference type="Gene3D" id="1.50.10.10">
    <property type="match status" value="1"/>
</dbReference>